<gene>
    <name evidence="6" type="ORF">ISP20_14765</name>
</gene>
<keyword evidence="2" id="KW-0963">Cytoplasm</keyword>
<dbReference type="RefSeq" id="WP_204636887.1">
    <property type="nucleotide sequence ID" value="NZ_CP183983.1"/>
</dbReference>
<dbReference type="InterPro" id="IPR008622">
    <property type="entry name" value="FliT"/>
</dbReference>
<evidence type="ECO:0000256" key="1">
    <source>
        <dbReference type="ARBA" id="ARBA00004514"/>
    </source>
</evidence>
<protein>
    <recommendedName>
        <fullName evidence="5">Flagellar protein FliT</fullName>
    </recommendedName>
</protein>
<dbReference type="Gene3D" id="1.20.58.380">
    <property type="entry name" value="Flagellar protein flit"/>
    <property type="match status" value="1"/>
</dbReference>
<comment type="caution">
    <text evidence="6">The sequence shown here is derived from an EMBL/GenBank/DDBJ whole genome shotgun (WGS) entry which is preliminary data.</text>
</comment>
<evidence type="ECO:0000256" key="4">
    <source>
        <dbReference type="ARBA" id="ARBA00023186"/>
    </source>
</evidence>
<accession>A0ABS2JTU2</accession>
<keyword evidence="6" id="KW-0969">Cilium</keyword>
<sequence length="97" mass="10638">MAGTPHNELLELSERMLAAARSGDWDAVASLETERSQQLSSLSVTEQAALPVLQSLLAHTEEVRALAGQQRDRLGEDLGLHKHRHRALSAYLHAGFD</sequence>
<evidence type="ECO:0000256" key="2">
    <source>
        <dbReference type="ARBA" id="ARBA00022490"/>
    </source>
</evidence>
<dbReference type="EMBL" id="JADIKC010000007">
    <property type="protein sequence ID" value="MBM7122426.1"/>
    <property type="molecule type" value="Genomic_DNA"/>
</dbReference>
<keyword evidence="6" id="KW-0966">Cell projection</keyword>
<dbReference type="Proteomes" id="UP001430065">
    <property type="component" value="Unassembled WGS sequence"/>
</dbReference>
<name>A0ABS2JTU2_9GAMM</name>
<reference evidence="6 7" key="1">
    <citation type="submission" date="2020-10" db="EMBL/GenBank/DDBJ databases">
        <title>Phylogeny of dyella-like bacteria.</title>
        <authorList>
            <person name="Fu J."/>
        </authorList>
    </citation>
    <scope>NUCLEOTIDE SEQUENCE [LARGE SCALE GENOMIC DNA]</scope>
    <source>
        <strain evidence="6 7">THG-B117</strain>
    </source>
</reference>
<proteinExistence type="predicted"/>
<keyword evidence="4" id="KW-0143">Chaperone</keyword>
<keyword evidence="7" id="KW-1185">Reference proteome</keyword>
<evidence type="ECO:0000256" key="5">
    <source>
        <dbReference type="ARBA" id="ARBA00093797"/>
    </source>
</evidence>
<evidence type="ECO:0000313" key="7">
    <source>
        <dbReference type="Proteomes" id="UP001430065"/>
    </source>
</evidence>
<dbReference type="Pfam" id="PF05400">
    <property type="entry name" value="FliT"/>
    <property type="match status" value="1"/>
</dbReference>
<comment type="subcellular location">
    <subcellularLocation>
        <location evidence="1">Cytoplasm</location>
        <location evidence="1">Cytosol</location>
    </subcellularLocation>
</comment>
<organism evidence="6 7">
    <name type="scientific">Dyella kyungheensis</name>
    <dbReference type="NCBI Taxonomy" id="1242174"/>
    <lineage>
        <taxon>Bacteria</taxon>
        <taxon>Pseudomonadati</taxon>
        <taxon>Pseudomonadota</taxon>
        <taxon>Gammaproteobacteria</taxon>
        <taxon>Lysobacterales</taxon>
        <taxon>Rhodanobacteraceae</taxon>
        <taxon>Dyella</taxon>
    </lineage>
</organism>
<evidence type="ECO:0000256" key="3">
    <source>
        <dbReference type="ARBA" id="ARBA00022795"/>
    </source>
</evidence>
<evidence type="ECO:0000313" key="6">
    <source>
        <dbReference type="EMBL" id="MBM7122426.1"/>
    </source>
</evidence>
<keyword evidence="3" id="KW-1005">Bacterial flagellum biogenesis</keyword>
<keyword evidence="6" id="KW-0282">Flagellum</keyword>